<evidence type="ECO:0000256" key="1">
    <source>
        <dbReference type="ARBA" id="ARBA00004442"/>
    </source>
</evidence>
<keyword evidence="3" id="KW-0732">Signal</keyword>
<dbReference type="SUPFAM" id="SSF48452">
    <property type="entry name" value="TPR-like"/>
    <property type="match status" value="1"/>
</dbReference>
<reference evidence="8 9" key="1">
    <citation type="submission" date="2018-06" db="EMBL/GenBank/DDBJ databases">
        <authorList>
            <consortium name="Pathogen Informatics"/>
            <person name="Doyle S."/>
        </authorList>
    </citation>
    <scope>NUCLEOTIDE SEQUENCE [LARGE SCALE GENOMIC DNA]</scope>
    <source>
        <strain evidence="8 9">NCTC11388</strain>
    </source>
</reference>
<dbReference type="RefSeq" id="WP_115168679.1">
    <property type="nucleotide sequence ID" value="NZ_JBPFQO010000011.1"/>
</dbReference>
<sequence length="488" mass="55809">MKRIIFILFAFIITFSSSCNKWLDVKPENEQISDSYWSNKEEVEAVLGAAYVKMQQSVQLMLVWGEARGNGLSLGGFINNDLQRFKSFDVIPSNSFVKWSNFYSIINYANMVIRYAPEVVAKDPSFNEATMRSYLSEAYYLRALAYFYIVRNFKDAPLILEPYMDDQTSFEIATSTSAQIFTQIISDLQQSIGSSKEFWPTVWETKGRVTKWAVYATLADVYLWTEQYDLAIEACDKVLNSGRVGLIQGKVNTKNNWFTIFSPGNSNEGIFEIQFDFTKNQTNSLVSWFGSSYNWIISPLMVARFQQNPDDIRGLGASYSGVDFKVWKYLGSEGGTTIPRQNSDQNWILYRMADIYLMKAEAYVMKGASHYQEALDLVSAVRARAGITQPLSIASNQLEMLNIVLNEKALEFIGEGKRWYDLLRVGKRNNYEYKDYLIEQVLLGTAGGSSPIIRSKLLNNNSHYLPIHIDELKSNRLLVQNPYYDSLN</sequence>
<comment type="similarity">
    <text evidence="2">Belongs to the SusD family.</text>
</comment>
<dbReference type="CDD" id="cd08977">
    <property type="entry name" value="SusD"/>
    <property type="match status" value="1"/>
</dbReference>
<dbReference type="InterPro" id="IPR011990">
    <property type="entry name" value="TPR-like_helical_dom_sf"/>
</dbReference>
<dbReference type="AlphaFoldDB" id="A0A380B999"/>
<dbReference type="Proteomes" id="UP000254893">
    <property type="component" value="Unassembled WGS sequence"/>
</dbReference>
<evidence type="ECO:0000256" key="3">
    <source>
        <dbReference type="ARBA" id="ARBA00022729"/>
    </source>
</evidence>
<evidence type="ECO:0000256" key="2">
    <source>
        <dbReference type="ARBA" id="ARBA00006275"/>
    </source>
</evidence>
<keyword evidence="5" id="KW-0998">Cell outer membrane</keyword>
<feature type="domain" description="RagB/SusD" evidence="6">
    <location>
        <begin position="332"/>
        <end position="484"/>
    </location>
</feature>
<proteinExistence type="inferred from homology"/>
<evidence type="ECO:0000256" key="4">
    <source>
        <dbReference type="ARBA" id="ARBA00023136"/>
    </source>
</evidence>
<gene>
    <name evidence="8" type="ORF">NCTC11388_00087</name>
</gene>
<dbReference type="InterPro" id="IPR012944">
    <property type="entry name" value="SusD_RagB_dom"/>
</dbReference>
<keyword evidence="4" id="KW-0472">Membrane</keyword>
<accession>A0A380B999</accession>
<protein>
    <submittedName>
        <fullName evidence="8">SusD family</fullName>
    </submittedName>
</protein>
<dbReference type="InterPro" id="IPR033985">
    <property type="entry name" value="SusD-like_N"/>
</dbReference>
<dbReference type="Pfam" id="PF07980">
    <property type="entry name" value="SusD_RagB"/>
    <property type="match status" value="1"/>
</dbReference>
<evidence type="ECO:0000313" key="9">
    <source>
        <dbReference type="Proteomes" id="UP000254893"/>
    </source>
</evidence>
<dbReference type="EMBL" id="UGYW01000001">
    <property type="protein sequence ID" value="SUI96684.1"/>
    <property type="molecule type" value="Genomic_DNA"/>
</dbReference>
<organism evidence="8 9">
    <name type="scientific">Sphingobacterium spiritivorum</name>
    <name type="common">Flavobacterium spiritivorum</name>
    <dbReference type="NCBI Taxonomy" id="258"/>
    <lineage>
        <taxon>Bacteria</taxon>
        <taxon>Pseudomonadati</taxon>
        <taxon>Bacteroidota</taxon>
        <taxon>Sphingobacteriia</taxon>
        <taxon>Sphingobacteriales</taxon>
        <taxon>Sphingobacteriaceae</taxon>
        <taxon>Sphingobacterium</taxon>
    </lineage>
</organism>
<dbReference type="Pfam" id="PF14322">
    <property type="entry name" value="SusD-like_3"/>
    <property type="match status" value="1"/>
</dbReference>
<feature type="domain" description="SusD-like N-terminal" evidence="7">
    <location>
        <begin position="21"/>
        <end position="223"/>
    </location>
</feature>
<dbReference type="PROSITE" id="PS51257">
    <property type="entry name" value="PROKAR_LIPOPROTEIN"/>
    <property type="match status" value="1"/>
</dbReference>
<dbReference type="Gene3D" id="1.25.40.390">
    <property type="match status" value="1"/>
</dbReference>
<evidence type="ECO:0000313" key="8">
    <source>
        <dbReference type="EMBL" id="SUI96684.1"/>
    </source>
</evidence>
<evidence type="ECO:0000259" key="7">
    <source>
        <dbReference type="Pfam" id="PF14322"/>
    </source>
</evidence>
<evidence type="ECO:0000256" key="5">
    <source>
        <dbReference type="ARBA" id="ARBA00023237"/>
    </source>
</evidence>
<comment type="subcellular location">
    <subcellularLocation>
        <location evidence="1">Cell outer membrane</location>
    </subcellularLocation>
</comment>
<name>A0A380B999_SPHSI</name>
<evidence type="ECO:0000259" key="6">
    <source>
        <dbReference type="Pfam" id="PF07980"/>
    </source>
</evidence>
<dbReference type="GO" id="GO:0009279">
    <property type="term" value="C:cell outer membrane"/>
    <property type="evidence" value="ECO:0007669"/>
    <property type="project" value="UniProtKB-SubCell"/>
</dbReference>